<comment type="similarity">
    <text evidence="1 2">Belongs to the glycosyl hydrolase 37 family.</text>
</comment>
<dbReference type="EMBL" id="RIBY02001213">
    <property type="protein sequence ID" value="KAH9831294.1"/>
    <property type="molecule type" value="Genomic_DNA"/>
</dbReference>
<reference evidence="4 5" key="1">
    <citation type="journal article" date="2018" name="IMA Fungus">
        <title>IMA Genome-F 10: Nine draft genome sequences of Claviceps purpurea s.lat., including C. arundinis, C. humidiphila, and C. cf. spartinae, pseudomolecules for the pitch canker pathogen Fusarium circinatum, draft genome of Davidsoniella eucalypti, Grosmannia galeiformis, Quambalaria eucalypti, and Teratosphaeria destructans.</title>
        <authorList>
            <person name="Wingfield B.D."/>
            <person name="Liu M."/>
            <person name="Nguyen H.D."/>
            <person name="Lane F.A."/>
            <person name="Morgan S.W."/>
            <person name="De Vos L."/>
            <person name="Wilken P.M."/>
            <person name="Duong T.A."/>
            <person name="Aylward J."/>
            <person name="Coetzee M.P."/>
            <person name="Dadej K."/>
            <person name="De Beer Z.W."/>
            <person name="Findlay W."/>
            <person name="Havenga M."/>
            <person name="Kolarik M."/>
            <person name="Menzies J.G."/>
            <person name="Naidoo K."/>
            <person name="Pochopski O."/>
            <person name="Shoukouhi P."/>
            <person name="Santana Q.C."/>
            <person name="Seifert K.A."/>
            <person name="Soal N."/>
            <person name="Steenkamp E.T."/>
            <person name="Tatham C.T."/>
            <person name="van der Nest M.A."/>
            <person name="Wingfield M.J."/>
        </authorList>
    </citation>
    <scope>NUCLEOTIDE SEQUENCE [LARGE SCALE GENOMIC DNA]</scope>
    <source>
        <strain evidence="4">CMW44962</strain>
    </source>
</reference>
<dbReference type="InterPro" id="IPR012341">
    <property type="entry name" value="6hp_glycosidase-like_sf"/>
</dbReference>
<organism evidence="4 5">
    <name type="scientific">Teratosphaeria destructans</name>
    <dbReference type="NCBI Taxonomy" id="418781"/>
    <lineage>
        <taxon>Eukaryota</taxon>
        <taxon>Fungi</taxon>
        <taxon>Dikarya</taxon>
        <taxon>Ascomycota</taxon>
        <taxon>Pezizomycotina</taxon>
        <taxon>Dothideomycetes</taxon>
        <taxon>Dothideomycetidae</taxon>
        <taxon>Mycosphaerellales</taxon>
        <taxon>Teratosphaeriaceae</taxon>
        <taxon>Teratosphaeria</taxon>
    </lineage>
</organism>
<dbReference type="OrthoDB" id="3542292at2759"/>
<dbReference type="SUPFAM" id="SSF48208">
    <property type="entry name" value="Six-hairpin glycosidases"/>
    <property type="match status" value="1"/>
</dbReference>
<evidence type="ECO:0000256" key="3">
    <source>
        <dbReference type="SAM" id="SignalP"/>
    </source>
</evidence>
<keyword evidence="2 4" id="KW-0378">Hydrolase</keyword>
<dbReference type="PRINTS" id="PR00744">
    <property type="entry name" value="GLHYDRLASE37"/>
</dbReference>
<evidence type="ECO:0000313" key="5">
    <source>
        <dbReference type="Proteomes" id="UP001138500"/>
    </source>
</evidence>
<protein>
    <recommendedName>
        <fullName evidence="2">Trehalase</fullName>
        <ecNumber evidence="2">3.2.1.28</ecNumber>
    </recommendedName>
    <alternativeName>
        <fullName evidence="2">Alpha-trehalose glucohydrolase</fullName>
    </alternativeName>
</protein>
<keyword evidence="2" id="KW-0326">Glycosidase</keyword>
<dbReference type="Proteomes" id="UP001138500">
    <property type="component" value="Unassembled WGS sequence"/>
</dbReference>
<dbReference type="GO" id="GO:0005993">
    <property type="term" value="P:trehalose catabolic process"/>
    <property type="evidence" value="ECO:0007669"/>
    <property type="project" value="TreeGrafter"/>
</dbReference>
<comment type="caution">
    <text evidence="4">The sequence shown here is derived from an EMBL/GenBank/DDBJ whole genome shotgun (WGS) entry which is preliminary data.</text>
</comment>
<dbReference type="Pfam" id="PF01204">
    <property type="entry name" value="Trehalase"/>
    <property type="match status" value="1"/>
</dbReference>
<dbReference type="AlphaFoldDB" id="A0A9W7W446"/>
<dbReference type="InterPro" id="IPR008928">
    <property type="entry name" value="6-hairpin_glycosidase_sf"/>
</dbReference>
<evidence type="ECO:0000313" key="4">
    <source>
        <dbReference type="EMBL" id="KAH9831294.1"/>
    </source>
</evidence>
<keyword evidence="5" id="KW-1185">Reference proteome</keyword>
<proteinExistence type="inferred from homology"/>
<name>A0A9W7W446_9PEZI</name>
<accession>A0A9W7W446</accession>
<dbReference type="GO" id="GO:0004555">
    <property type="term" value="F:alpha,alpha-trehalase activity"/>
    <property type="evidence" value="ECO:0007669"/>
    <property type="project" value="UniProtKB-EC"/>
</dbReference>
<sequence length="659" mass="73247">MKALVASAAILPLVSALYRGESVTAPCDSPLYCQGEILHQIQLAKPFDDSKTFVDLPTLRPLDEVVAAFEKLEKPLSNNSDLQTFLTTYFGKPGSELLAPNKDDFKTDPTFLDHVQDANVRDFVQQIINIWPDLTRSYAGGGNCTGCVSSFISLNRTFVVAGGRFREPYYWDSYWILLGLLRTQGSFTEIASNIIENFLDLVDQFGFVPNGARVYYLNRSQPPVLAQMVRAYVEYTKDTSLLARAIPTLEKEYAFWMQNRTVEIDVDGKKYTLNHYAVENNQPRPESYVEDYRTATNASYYAASGKIYPGINLTQAQIDQLYQNLASGAESGWDYSSRWIANPSDAINDDYFPLRTLNTVNIVPVDLNSILYGSETTIAYLYSLTGNEAAAKAWAEIAASRSVNMTAVLWDKEHCSYFDYNLSSCSLNRYVPADENAVPAETTGAPPGQQLFTHVAQFYPFWTGAAPEHIKNDPAAILDVYKRIQSQLDRFPGAPPATNVVTGQQWDEPNIWPPLVQILIQGLLNTPPSSDPSYAATQALALKIAQRYLDSTFCTWRTSGGQTSGLPKLQTVEKDEDFGGAIFEKYNSSDILRYGGGGEYKPQLGFGWSNGVLIWIADHFGPDLKLPACEAALEGAPEPKGNRKRAGAFTMRGSKRTFY</sequence>
<keyword evidence="3" id="KW-0732">Signal</keyword>
<dbReference type="PANTHER" id="PTHR23403:SF1">
    <property type="entry name" value="TREHALASE"/>
    <property type="match status" value="1"/>
</dbReference>
<dbReference type="InterPro" id="IPR001661">
    <property type="entry name" value="Glyco_hydro_37"/>
</dbReference>
<comment type="catalytic activity">
    <reaction evidence="2">
        <text>alpha,alpha-trehalose + H2O = alpha-D-glucose + beta-D-glucose</text>
        <dbReference type="Rhea" id="RHEA:32675"/>
        <dbReference type="ChEBI" id="CHEBI:15377"/>
        <dbReference type="ChEBI" id="CHEBI:15903"/>
        <dbReference type="ChEBI" id="CHEBI:16551"/>
        <dbReference type="ChEBI" id="CHEBI:17925"/>
        <dbReference type="EC" id="3.2.1.28"/>
    </reaction>
</comment>
<dbReference type="EC" id="3.2.1.28" evidence="2"/>
<evidence type="ECO:0000256" key="1">
    <source>
        <dbReference type="ARBA" id="ARBA00005615"/>
    </source>
</evidence>
<gene>
    <name evidence="4" type="ORF">Tdes44962_MAKER08965</name>
</gene>
<evidence type="ECO:0000256" key="2">
    <source>
        <dbReference type="RuleBase" id="RU361180"/>
    </source>
</evidence>
<feature type="signal peptide" evidence="3">
    <location>
        <begin position="1"/>
        <end position="16"/>
    </location>
</feature>
<dbReference type="Gene3D" id="1.50.10.10">
    <property type="match status" value="1"/>
</dbReference>
<feature type="chain" id="PRO_5040855952" description="Trehalase" evidence="3">
    <location>
        <begin position="17"/>
        <end position="659"/>
    </location>
</feature>
<reference evidence="4 5" key="2">
    <citation type="journal article" date="2021" name="Curr. Genet.">
        <title>Genetic response to nitrogen starvation in the aggressive Eucalyptus foliar pathogen Teratosphaeria destructans.</title>
        <authorList>
            <person name="Havenga M."/>
            <person name="Wingfield B.D."/>
            <person name="Wingfield M.J."/>
            <person name="Dreyer L.L."/>
            <person name="Roets F."/>
            <person name="Aylward J."/>
        </authorList>
    </citation>
    <scope>NUCLEOTIDE SEQUENCE [LARGE SCALE GENOMIC DNA]</scope>
    <source>
        <strain evidence="4">CMW44962</strain>
    </source>
</reference>
<dbReference type="PANTHER" id="PTHR23403">
    <property type="entry name" value="TREHALASE"/>
    <property type="match status" value="1"/>
</dbReference>